<keyword evidence="3" id="KW-1185">Reference proteome</keyword>
<dbReference type="Proteomes" id="UP001254564">
    <property type="component" value="Unassembled WGS sequence"/>
</dbReference>
<dbReference type="RefSeq" id="WP_309656577.1">
    <property type="nucleotide sequence ID" value="NZ_JARWAN010000020.1"/>
</dbReference>
<dbReference type="SMART" id="SM00530">
    <property type="entry name" value="HTH_XRE"/>
    <property type="match status" value="1"/>
</dbReference>
<dbReference type="PROSITE" id="PS50943">
    <property type="entry name" value="HTH_CROC1"/>
    <property type="match status" value="1"/>
</dbReference>
<proteinExistence type="predicted"/>
<protein>
    <submittedName>
        <fullName evidence="2">Helix-turn-helix domain-containing protein</fullName>
    </submittedName>
</protein>
<evidence type="ECO:0000313" key="2">
    <source>
        <dbReference type="EMBL" id="MDR5899695.1"/>
    </source>
</evidence>
<dbReference type="CDD" id="cd00093">
    <property type="entry name" value="HTH_XRE"/>
    <property type="match status" value="1"/>
</dbReference>
<feature type="domain" description="HTH cro/C1-type" evidence="1">
    <location>
        <begin position="22"/>
        <end position="73"/>
    </location>
</feature>
<name>A0ABU1H6E9_9GAMM</name>
<dbReference type="Gene3D" id="1.10.260.40">
    <property type="entry name" value="lambda repressor-like DNA-binding domains"/>
    <property type="match status" value="1"/>
</dbReference>
<dbReference type="InterPro" id="IPR010982">
    <property type="entry name" value="Lambda_DNA-bd_dom_sf"/>
</dbReference>
<comment type="caution">
    <text evidence="2">The sequence shown here is derived from an EMBL/GenBank/DDBJ whole genome shotgun (WGS) entry which is preliminary data.</text>
</comment>
<dbReference type="Pfam" id="PF13560">
    <property type="entry name" value="HTH_31"/>
    <property type="match status" value="1"/>
</dbReference>
<dbReference type="EMBL" id="JARWAN010000020">
    <property type="protein sequence ID" value="MDR5899695.1"/>
    <property type="molecule type" value="Genomic_DNA"/>
</dbReference>
<sequence>MNSHHPMPQTPITSAETLGTLIRQTRKRQQLTLETLAGLCGVSMRFLSELENGRASCGLGRVLLVMETLGIELYATPPDTAS</sequence>
<organism evidence="2 3">
    <name type="scientific">Vreelandella vilamensis</name>
    <dbReference type="NCBI Taxonomy" id="531309"/>
    <lineage>
        <taxon>Bacteria</taxon>
        <taxon>Pseudomonadati</taxon>
        <taxon>Pseudomonadota</taxon>
        <taxon>Gammaproteobacteria</taxon>
        <taxon>Oceanospirillales</taxon>
        <taxon>Halomonadaceae</taxon>
        <taxon>Vreelandella</taxon>
    </lineage>
</organism>
<dbReference type="SUPFAM" id="SSF47413">
    <property type="entry name" value="lambda repressor-like DNA-binding domains"/>
    <property type="match status" value="1"/>
</dbReference>
<evidence type="ECO:0000313" key="3">
    <source>
        <dbReference type="Proteomes" id="UP001254564"/>
    </source>
</evidence>
<gene>
    <name evidence="2" type="ORF">QC823_11935</name>
</gene>
<accession>A0ABU1H6E9</accession>
<dbReference type="InterPro" id="IPR001387">
    <property type="entry name" value="Cro/C1-type_HTH"/>
</dbReference>
<reference evidence="2 3" key="1">
    <citation type="submission" date="2023-04" db="EMBL/GenBank/DDBJ databases">
        <title>A long-awaited taxogenomic arrangement of the family Halomonadaceae.</title>
        <authorList>
            <person name="De La Haba R."/>
            <person name="Chuvochina M."/>
            <person name="Wittouck S."/>
            <person name="Arahal D.R."/>
            <person name="Sanchez-Porro C."/>
            <person name="Hugenholtz P."/>
            <person name="Ventosa A."/>
        </authorList>
    </citation>
    <scope>NUCLEOTIDE SEQUENCE [LARGE SCALE GENOMIC DNA]</scope>
    <source>
        <strain evidence="2 3">DSM 21020</strain>
    </source>
</reference>
<evidence type="ECO:0000259" key="1">
    <source>
        <dbReference type="PROSITE" id="PS50943"/>
    </source>
</evidence>